<proteinExistence type="predicted"/>
<keyword evidence="3" id="KW-0804">Transcription</keyword>
<keyword evidence="1" id="KW-0805">Transcription regulation</keyword>
<dbReference type="InterPro" id="IPR013655">
    <property type="entry name" value="PAS_fold_3"/>
</dbReference>
<sequence length="244" mass="28422">MIKSNRKFISEITSKLKELDYHKNDFENIDNFPLNSKQCLYVIDWQDGKVSYQKDIDKLLGYRADEFNLDTVLSIAHPDDLNLIKKITQAAVSHLINNICLNLEKSSLNLTYRFRKKDGSYVKLLRQSSLFEATKNGKLKSNLSLLTDISFIDNSNTVHWEFNAPHIEQEAFKQEIYKEFNSFFTHREIEVIKLISDKFSTKAIADKLYISEHTVYSHRKNILKKSNCHNAADLVDFCYKIGVI</sequence>
<feature type="domain" description="HTH luxR-type" evidence="4">
    <location>
        <begin position="177"/>
        <end position="242"/>
    </location>
</feature>
<dbReference type="Proteomes" id="UP000184396">
    <property type="component" value="Unassembled WGS sequence"/>
</dbReference>
<dbReference type="PROSITE" id="PS50112">
    <property type="entry name" value="PAS"/>
    <property type="match status" value="1"/>
</dbReference>
<dbReference type="PRINTS" id="PR00038">
    <property type="entry name" value="HTHLUXR"/>
</dbReference>
<dbReference type="SMART" id="SM00421">
    <property type="entry name" value="HTH_LUXR"/>
    <property type="match status" value="1"/>
</dbReference>
<dbReference type="PROSITE" id="PS50043">
    <property type="entry name" value="HTH_LUXR_2"/>
    <property type="match status" value="1"/>
</dbReference>
<keyword evidence="7" id="KW-1185">Reference proteome</keyword>
<dbReference type="GO" id="GO:0003677">
    <property type="term" value="F:DNA binding"/>
    <property type="evidence" value="ECO:0007669"/>
    <property type="project" value="UniProtKB-KW"/>
</dbReference>
<dbReference type="Gene3D" id="3.30.450.20">
    <property type="entry name" value="PAS domain"/>
    <property type="match status" value="1"/>
</dbReference>
<dbReference type="InterPro" id="IPR036388">
    <property type="entry name" value="WH-like_DNA-bd_sf"/>
</dbReference>
<accession>A0A1M6FVE9</accession>
<reference evidence="6 7" key="1">
    <citation type="submission" date="2016-11" db="EMBL/GenBank/DDBJ databases">
        <authorList>
            <person name="Jaros S."/>
            <person name="Januszkiewicz K."/>
            <person name="Wedrychowicz H."/>
        </authorList>
    </citation>
    <scope>NUCLEOTIDE SEQUENCE [LARGE SCALE GENOMIC DNA]</scope>
    <source>
        <strain evidence="6 7">CGMCC 1.12213</strain>
    </source>
</reference>
<dbReference type="InterPro" id="IPR000792">
    <property type="entry name" value="Tscrpt_reg_LuxR_C"/>
</dbReference>
<dbReference type="InterPro" id="IPR000014">
    <property type="entry name" value="PAS"/>
</dbReference>
<dbReference type="RefSeq" id="WP_019388107.1">
    <property type="nucleotide sequence ID" value="NZ_ALIH01000010.1"/>
</dbReference>
<name>A0A1M6FVE9_9FLAO</name>
<dbReference type="Pfam" id="PF08447">
    <property type="entry name" value="PAS_3"/>
    <property type="match status" value="1"/>
</dbReference>
<dbReference type="AlphaFoldDB" id="A0A1M6FVE9"/>
<evidence type="ECO:0000313" key="6">
    <source>
        <dbReference type="EMBL" id="SHJ01721.1"/>
    </source>
</evidence>
<evidence type="ECO:0000313" key="7">
    <source>
        <dbReference type="Proteomes" id="UP000184396"/>
    </source>
</evidence>
<keyword evidence="2" id="KW-0238">DNA-binding</keyword>
<dbReference type="STRING" id="1178825.SAMN05216261_2508"/>
<evidence type="ECO:0000259" key="5">
    <source>
        <dbReference type="PROSITE" id="PS50112"/>
    </source>
</evidence>
<dbReference type="PANTHER" id="PTHR44688">
    <property type="entry name" value="DNA-BINDING TRANSCRIPTIONAL ACTIVATOR DEVR_DOSR"/>
    <property type="match status" value="1"/>
</dbReference>
<dbReference type="InterPro" id="IPR016032">
    <property type="entry name" value="Sig_transdc_resp-reg_C-effctor"/>
</dbReference>
<feature type="domain" description="PAS" evidence="5">
    <location>
        <begin position="40"/>
        <end position="95"/>
    </location>
</feature>
<dbReference type="GO" id="GO:0006355">
    <property type="term" value="P:regulation of DNA-templated transcription"/>
    <property type="evidence" value="ECO:0007669"/>
    <property type="project" value="InterPro"/>
</dbReference>
<dbReference type="EMBL" id="FQYK01000006">
    <property type="protein sequence ID" value="SHJ01721.1"/>
    <property type="molecule type" value="Genomic_DNA"/>
</dbReference>
<dbReference type="CDD" id="cd06170">
    <property type="entry name" value="LuxR_C_like"/>
    <property type="match status" value="1"/>
</dbReference>
<evidence type="ECO:0000256" key="2">
    <source>
        <dbReference type="ARBA" id="ARBA00023125"/>
    </source>
</evidence>
<organism evidence="6 7">
    <name type="scientific">Algibacter luteus</name>
    <dbReference type="NCBI Taxonomy" id="1178825"/>
    <lineage>
        <taxon>Bacteria</taxon>
        <taxon>Pseudomonadati</taxon>
        <taxon>Bacteroidota</taxon>
        <taxon>Flavobacteriia</taxon>
        <taxon>Flavobacteriales</taxon>
        <taxon>Flavobacteriaceae</taxon>
        <taxon>Algibacter</taxon>
    </lineage>
</organism>
<evidence type="ECO:0000256" key="1">
    <source>
        <dbReference type="ARBA" id="ARBA00023015"/>
    </source>
</evidence>
<dbReference type="InterPro" id="IPR035965">
    <property type="entry name" value="PAS-like_dom_sf"/>
</dbReference>
<dbReference type="Pfam" id="PF00196">
    <property type="entry name" value="GerE"/>
    <property type="match status" value="1"/>
</dbReference>
<dbReference type="Gene3D" id="1.10.10.10">
    <property type="entry name" value="Winged helix-like DNA-binding domain superfamily/Winged helix DNA-binding domain"/>
    <property type="match status" value="1"/>
</dbReference>
<dbReference type="SUPFAM" id="SSF46894">
    <property type="entry name" value="C-terminal effector domain of the bipartite response regulators"/>
    <property type="match status" value="1"/>
</dbReference>
<gene>
    <name evidence="6" type="ORF">SAMN05216261_2508</name>
</gene>
<evidence type="ECO:0000259" key="4">
    <source>
        <dbReference type="PROSITE" id="PS50043"/>
    </source>
</evidence>
<dbReference type="PANTHER" id="PTHR44688:SF16">
    <property type="entry name" value="DNA-BINDING TRANSCRIPTIONAL ACTIVATOR DEVR_DOSR"/>
    <property type="match status" value="1"/>
</dbReference>
<dbReference type="SUPFAM" id="SSF55785">
    <property type="entry name" value="PYP-like sensor domain (PAS domain)"/>
    <property type="match status" value="1"/>
</dbReference>
<dbReference type="OrthoDB" id="965844at2"/>
<dbReference type="eggNOG" id="COG2197">
    <property type="taxonomic scope" value="Bacteria"/>
</dbReference>
<evidence type="ECO:0000256" key="3">
    <source>
        <dbReference type="ARBA" id="ARBA00023163"/>
    </source>
</evidence>
<protein>
    <submittedName>
        <fullName evidence="6">PAS fold-containing protein</fullName>
    </submittedName>
</protein>